<reference evidence="4" key="1">
    <citation type="submission" date="2021-01" db="UniProtKB">
        <authorList>
            <consortium name="EnsemblMetazoa"/>
        </authorList>
    </citation>
    <scope>IDENTIFICATION</scope>
</reference>
<feature type="chain" id="PRO_5029759102" description="Cnidarian restricted protein" evidence="3">
    <location>
        <begin position="24"/>
        <end position="499"/>
    </location>
</feature>
<proteinExistence type="predicted"/>
<dbReference type="Pfam" id="PF00090">
    <property type="entry name" value="TSP_1"/>
    <property type="match status" value="1"/>
</dbReference>
<dbReference type="OrthoDB" id="6090599at2759"/>
<organism evidence="4 5">
    <name type="scientific">Clytia hemisphaerica</name>
    <dbReference type="NCBI Taxonomy" id="252671"/>
    <lineage>
        <taxon>Eukaryota</taxon>
        <taxon>Metazoa</taxon>
        <taxon>Cnidaria</taxon>
        <taxon>Hydrozoa</taxon>
        <taxon>Hydroidolina</taxon>
        <taxon>Leptothecata</taxon>
        <taxon>Obeliida</taxon>
        <taxon>Clytiidae</taxon>
        <taxon>Clytia</taxon>
    </lineage>
</organism>
<dbReference type="AlphaFoldDB" id="A0A7M5U454"/>
<evidence type="ECO:0000256" key="1">
    <source>
        <dbReference type="SAM" id="MobiDB-lite"/>
    </source>
</evidence>
<name>A0A7M5U454_9CNID</name>
<feature type="region of interest" description="Disordered" evidence="1">
    <location>
        <begin position="110"/>
        <end position="140"/>
    </location>
</feature>
<feature type="signal peptide" evidence="3">
    <location>
        <begin position="1"/>
        <end position="23"/>
    </location>
</feature>
<dbReference type="InterPro" id="IPR000884">
    <property type="entry name" value="TSP1_rpt"/>
</dbReference>
<evidence type="ECO:0008006" key="6">
    <source>
        <dbReference type="Google" id="ProtNLM"/>
    </source>
</evidence>
<evidence type="ECO:0000313" key="5">
    <source>
        <dbReference type="Proteomes" id="UP000594262"/>
    </source>
</evidence>
<feature type="transmembrane region" description="Helical" evidence="2">
    <location>
        <begin position="478"/>
        <end position="498"/>
    </location>
</feature>
<evidence type="ECO:0000256" key="2">
    <source>
        <dbReference type="SAM" id="Phobius"/>
    </source>
</evidence>
<sequence>MSGLGFSLWLLIVFNGYLSGVTAWWTRCDKDDCIMSNWSPWSRCSLATGVGVQNRNRTVEKIIDEKCKEKDCPKRVDRRKCCKSKCSNSHQPTMIPNSFTFSQIRSSLESNTDSTQSVKPSTQPIKPSPEASGGSSTRISTTVIGDSNEILSTTQYLDTKSMETTRILNPLQTSVLIKTSSMMTRETSITDPKTHQSNTIFPSEVASGILPVFVTETSSIIEASSQSFNQHSLAATHPISKTTKTISTKEYQHLHLSSTSIQTKLEASTRNFKTSTKNFETSTKNIETLAKNFETSTKNIESLLKDFETSTKNIETLTQNFETSTKNIEIKPTKSELLPVKTTIAMQRNCSMESLHFFIEIEDENEKREIVEETLRRIVCKDARDECNAEIAKAHCENPGPSFIKEYFLNETNEGFKVQIKSIFCGDAKQCLMETIFTSKRWKKSSTVRVCTMFGRCNKQGIDNGEVNSARQNRYKTFIILSSVFLVLTLTVGILFVLK</sequence>
<dbReference type="SUPFAM" id="SSF82895">
    <property type="entry name" value="TSP-1 type 1 repeat"/>
    <property type="match status" value="1"/>
</dbReference>
<feature type="compositionally biased region" description="Polar residues" evidence="1">
    <location>
        <begin position="110"/>
        <end position="125"/>
    </location>
</feature>
<dbReference type="EnsemblMetazoa" id="CLYHEMT006052.1">
    <property type="protein sequence ID" value="CLYHEMP006052.1"/>
    <property type="gene ID" value="CLYHEMG006052"/>
</dbReference>
<evidence type="ECO:0000313" key="4">
    <source>
        <dbReference type="EnsemblMetazoa" id="CLYHEMP006052.1"/>
    </source>
</evidence>
<keyword evidence="5" id="KW-1185">Reference proteome</keyword>
<dbReference type="InterPro" id="IPR036383">
    <property type="entry name" value="TSP1_rpt_sf"/>
</dbReference>
<keyword evidence="2" id="KW-1133">Transmembrane helix</keyword>
<dbReference type="SMART" id="SM00209">
    <property type="entry name" value="TSP1"/>
    <property type="match status" value="1"/>
</dbReference>
<keyword evidence="2" id="KW-0812">Transmembrane</keyword>
<accession>A0A7M5U454</accession>
<evidence type="ECO:0000256" key="3">
    <source>
        <dbReference type="SAM" id="SignalP"/>
    </source>
</evidence>
<dbReference type="Gene3D" id="2.20.100.10">
    <property type="entry name" value="Thrombospondin type-1 (TSP1) repeat"/>
    <property type="match status" value="1"/>
</dbReference>
<protein>
    <recommendedName>
        <fullName evidence="6">Cnidarian restricted protein</fullName>
    </recommendedName>
</protein>
<dbReference type="PROSITE" id="PS50092">
    <property type="entry name" value="TSP1"/>
    <property type="match status" value="1"/>
</dbReference>
<keyword evidence="2" id="KW-0472">Membrane</keyword>
<dbReference type="Proteomes" id="UP000594262">
    <property type="component" value="Unplaced"/>
</dbReference>
<keyword evidence="3" id="KW-0732">Signal</keyword>